<evidence type="ECO:0000313" key="3">
    <source>
        <dbReference type="Proteomes" id="UP000735302"/>
    </source>
</evidence>
<proteinExistence type="predicted"/>
<feature type="region of interest" description="Disordered" evidence="1">
    <location>
        <begin position="85"/>
        <end position="135"/>
    </location>
</feature>
<sequence length="135" mass="14643">MGNILTFSQPYIVDEYYSDDEDDFESSTESMKDSSSGPDNLRTFPVLSLYLLPENPNFLEILSHFDISSARHHLAKQFHSASACTGAESVTDDGSRGSPSTELSGRRMHSGLRVRPEICRDPSVAGSSPATGALA</sequence>
<comment type="caution">
    <text evidence="2">The sequence shown here is derived from an EMBL/GenBank/DDBJ whole genome shotgun (WGS) entry which is preliminary data.</text>
</comment>
<dbReference type="AlphaFoldDB" id="A0AAV4CB36"/>
<keyword evidence="3" id="KW-1185">Reference proteome</keyword>
<evidence type="ECO:0000313" key="2">
    <source>
        <dbReference type="EMBL" id="GFO28472.1"/>
    </source>
</evidence>
<gene>
    <name evidence="2" type="ORF">PoB_005497700</name>
</gene>
<evidence type="ECO:0000256" key="1">
    <source>
        <dbReference type="SAM" id="MobiDB-lite"/>
    </source>
</evidence>
<accession>A0AAV4CB36</accession>
<feature type="compositionally biased region" description="Polar residues" evidence="1">
    <location>
        <begin position="125"/>
        <end position="135"/>
    </location>
</feature>
<dbReference type="Proteomes" id="UP000735302">
    <property type="component" value="Unassembled WGS sequence"/>
</dbReference>
<protein>
    <submittedName>
        <fullName evidence="2">Uncharacterized protein</fullName>
    </submittedName>
</protein>
<reference evidence="2 3" key="1">
    <citation type="journal article" date="2021" name="Elife">
        <title>Chloroplast acquisition without the gene transfer in kleptoplastic sea slugs, Plakobranchus ocellatus.</title>
        <authorList>
            <person name="Maeda T."/>
            <person name="Takahashi S."/>
            <person name="Yoshida T."/>
            <person name="Shimamura S."/>
            <person name="Takaki Y."/>
            <person name="Nagai Y."/>
            <person name="Toyoda A."/>
            <person name="Suzuki Y."/>
            <person name="Arimoto A."/>
            <person name="Ishii H."/>
            <person name="Satoh N."/>
            <person name="Nishiyama T."/>
            <person name="Hasebe M."/>
            <person name="Maruyama T."/>
            <person name="Minagawa J."/>
            <person name="Obokata J."/>
            <person name="Shigenobu S."/>
        </authorList>
    </citation>
    <scope>NUCLEOTIDE SEQUENCE [LARGE SCALE GENOMIC DNA]</scope>
</reference>
<dbReference type="EMBL" id="BLXT01006043">
    <property type="protein sequence ID" value="GFO28472.1"/>
    <property type="molecule type" value="Genomic_DNA"/>
</dbReference>
<organism evidence="2 3">
    <name type="scientific">Plakobranchus ocellatus</name>
    <dbReference type="NCBI Taxonomy" id="259542"/>
    <lineage>
        <taxon>Eukaryota</taxon>
        <taxon>Metazoa</taxon>
        <taxon>Spiralia</taxon>
        <taxon>Lophotrochozoa</taxon>
        <taxon>Mollusca</taxon>
        <taxon>Gastropoda</taxon>
        <taxon>Heterobranchia</taxon>
        <taxon>Euthyneura</taxon>
        <taxon>Panpulmonata</taxon>
        <taxon>Sacoglossa</taxon>
        <taxon>Placobranchoidea</taxon>
        <taxon>Plakobranchidae</taxon>
        <taxon>Plakobranchus</taxon>
    </lineage>
</organism>
<name>A0AAV4CB36_9GAST</name>